<feature type="transmembrane region" description="Helical" evidence="1">
    <location>
        <begin position="136"/>
        <end position="158"/>
    </location>
</feature>
<feature type="transmembrane region" description="Helical" evidence="1">
    <location>
        <begin position="164"/>
        <end position="195"/>
    </location>
</feature>
<evidence type="ECO:0000313" key="2">
    <source>
        <dbReference type="EMBL" id="KAH7641378.1"/>
    </source>
</evidence>
<evidence type="ECO:0000256" key="1">
    <source>
        <dbReference type="SAM" id="Phobius"/>
    </source>
</evidence>
<feature type="transmembrane region" description="Helical" evidence="1">
    <location>
        <begin position="68"/>
        <end position="89"/>
    </location>
</feature>
<protein>
    <submittedName>
        <fullName evidence="2">Uncharacterized protein</fullName>
    </submittedName>
</protein>
<dbReference type="EMBL" id="SDOV01000004">
    <property type="protein sequence ID" value="KAH7641378.1"/>
    <property type="molecule type" value="Genomic_DNA"/>
</dbReference>
<feature type="transmembrane region" description="Helical" evidence="1">
    <location>
        <begin position="281"/>
        <end position="308"/>
    </location>
</feature>
<keyword evidence="1" id="KW-0472">Membrane</keyword>
<reference evidence="2" key="1">
    <citation type="submission" date="2020-06" db="EMBL/GenBank/DDBJ databases">
        <authorList>
            <person name="Ji K."/>
            <person name="Li J."/>
        </authorList>
    </citation>
    <scope>NUCLEOTIDE SEQUENCE</scope>
    <source>
        <strain evidence="2">JKM2019</strain>
        <tissue evidence="2">Whole body</tissue>
    </source>
</reference>
<reference evidence="2" key="2">
    <citation type="journal article" date="2021" name="World Allergy Organ. J.">
        <title>Chromosome-level assembly of Dermatophagoides farinae genome and transcriptome reveals two novel allergens Der f 37 and Der f 39.</title>
        <authorList>
            <person name="Chen J."/>
            <person name="Cai Z."/>
            <person name="Fan D."/>
            <person name="Hu J."/>
            <person name="Hou Y."/>
            <person name="He Y."/>
            <person name="Zhang Z."/>
            <person name="Zhao Z."/>
            <person name="Gao P."/>
            <person name="Hu W."/>
            <person name="Sun J."/>
            <person name="Li J."/>
            <person name="Ji K."/>
        </authorList>
    </citation>
    <scope>NUCLEOTIDE SEQUENCE</scope>
    <source>
        <strain evidence="2">JKM2019</strain>
    </source>
</reference>
<comment type="caution">
    <text evidence="2">The sequence shown here is derived from an EMBL/GenBank/DDBJ whole genome shotgun (WGS) entry which is preliminary data.</text>
</comment>
<gene>
    <name evidence="2" type="ORF">HUG17_4422</name>
</gene>
<feature type="transmembrane region" description="Helical" evidence="1">
    <location>
        <begin position="29"/>
        <end position="48"/>
    </location>
</feature>
<proteinExistence type="predicted"/>
<feature type="transmembrane region" description="Helical" evidence="1">
    <location>
        <begin position="362"/>
        <end position="383"/>
    </location>
</feature>
<organism evidence="2">
    <name type="scientific">Dermatophagoides farinae</name>
    <name type="common">American house dust mite</name>
    <dbReference type="NCBI Taxonomy" id="6954"/>
    <lineage>
        <taxon>Eukaryota</taxon>
        <taxon>Metazoa</taxon>
        <taxon>Ecdysozoa</taxon>
        <taxon>Arthropoda</taxon>
        <taxon>Chelicerata</taxon>
        <taxon>Arachnida</taxon>
        <taxon>Acari</taxon>
        <taxon>Acariformes</taxon>
        <taxon>Sarcoptiformes</taxon>
        <taxon>Astigmata</taxon>
        <taxon>Psoroptidia</taxon>
        <taxon>Analgoidea</taxon>
        <taxon>Pyroglyphidae</taxon>
        <taxon>Dermatophagoidinae</taxon>
        <taxon>Dermatophagoides</taxon>
    </lineage>
</organism>
<dbReference type="AlphaFoldDB" id="A0A9D4SH24"/>
<accession>A0A9D4SH24</accession>
<dbReference type="Proteomes" id="UP000828236">
    <property type="component" value="Unassembled WGS sequence"/>
</dbReference>
<sequence length="390" mass="46562">MQKQIIENNCPIDKKPIGKITKAPHHHPIFFIPLILIMIIAFTTIEQFEWIENFQFYQTWIRLFPNKALHYIMTLGIIWSLNALLNGFYSSSQYYQHFHFLLPIQHRRIRGLNIKDSNKYTLIRDRVFSMIRIETYMICIIFLLGKIIMTILQSLWQISIFWTFIWIVILQIYAINACAGLYHISSIIFMAQYYLNLLQKSHGRRLQRFYERLLRYERKQRIHQLLLRQMIGHYYQSFARLQREIHDDNQQLKRYLSVIFTLITALITYLVYLILMTDQNFVFLPLYIVAAQAHYATLSVLIIGCNMIKQNNEKALRLQRKCLTLSAACERKFYHNYQLLKFETITGIQLNRPPGFQLGNGMIITSYTFVTFLVNISTFFFLISQDFGQK</sequence>
<keyword evidence="1" id="KW-0812">Transmembrane</keyword>
<feature type="transmembrane region" description="Helical" evidence="1">
    <location>
        <begin position="255"/>
        <end position="275"/>
    </location>
</feature>
<name>A0A9D4SH24_DERFA</name>
<keyword evidence="1" id="KW-1133">Transmembrane helix</keyword>